<feature type="domain" description="HTH tetR-type" evidence="6">
    <location>
        <begin position="29"/>
        <end position="89"/>
    </location>
</feature>
<dbReference type="PANTHER" id="PTHR30055">
    <property type="entry name" value="HTH-TYPE TRANSCRIPTIONAL REGULATOR RUTR"/>
    <property type="match status" value="1"/>
</dbReference>
<evidence type="ECO:0000259" key="6">
    <source>
        <dbReference type="PROSITE" id="PS50977"/>
    </source>
</evidence>
<dbReference type="Pfam" id="PF00440">
    <property type="entry name" value="TetR_N"/>
    <property type="match status" value="1"/>
</dbReference>
<feature type="DNA-binding region" description="H-T-H motif" evidence="4">
    <location>
        <begin position="52"/>
        <end position="71"/>
    </location>
</feature>
<dbReference type="InterPro" id="IPR001647">
    <property type="entry name" value="HTH_TetR"/>
</dbReference>
<evidence type="ECO:0000256" key="2">
    <source>
        <dbReference type="ARBA" id="ARBA00023125"/>
    </source>
</evidence>
<evidence type="ECO:0000313" key="8">
    <source>
        <dbReference type="Proteomes" id="UP000680588"/>
    </source>
</evidence>
<evidence type="ECO:0000313" key="7">
    <source>
        <dbReference type="EMBL" id="QWQ37643.1"/>
    </source>
</evidence>
<dbReference type="GO" id="GO:0000976">
    <property type="term" value="F:transcription cis-regulatory region binding"/>
    <property type="evidence" value="ECO:0007669"/>
    <property type="project" value="TreeGrafter"/>
</dbReference>
<keyword evidence="2 4" id="KW-0238">DNA-binding</keyword>
<keyword evidence="3" id="KW-0804">Transcription</keyword>
<dbReference type="InterPro" id="IPR050109">
    <property type="entry name" value="HTH-type_TetR-like_transc_reg"/>
</dbReference>
<dbReference type="RefSeq" id="WP_207346666.1">
    <property type="nucleotide sequence ID" value="NZ_CP076456.1"/>
</dbReference>
<dbReference type="Proteomes" id="UP000680588">
    <property type="component" value="Chromosome"/>
</dbReference>
<evidence type="ECO:0000256" key="1">
    <source>
        <dbReference type="ARBA" id="ARBA00023015"/>
    </source>
</evidence>
<keyword evidence="1" id="KW-0805">Transcription regulation</keyword>
<name>A0A975XME5_9MICC</name>
<evidence type="ECO:0000256" key="4">
    <source>
        <dbReference type="PROSITE-ProRule" id="PRU00335"/>
    </source>
</evidence>
<dbReference type="InterPro" id="IPR009057">
    <property type="entry name" value="Homeodomain-like_sf"/>
</dbReference>
<dbReference type="Gene3D" id="1.10.357.10">
    <property type="entry name" value="Tetracycline Repressor, domain 2"/>
    <property type="match status" value="1"/>
</dbReference>
<dbReference type="AlphaFoldDB" id="A0A975XME5"/>
<dbReference type="GO" id="GO:0003700">
    <property type="term" value="F:DNA-binding transcription factor activity"/>
    <property type="evidence" value="ECO:0007669"/>
    <property type="project" value="TreeGrafter"/>
</dbReference>
<keyword evidence="8" id="KW-1185">Reference proteome</keyword>
<dbReference type="PROSITE" id="PS50977">
    <property type="entry name" value="HTH_TETR_2"/>
    <property type="match status" value="1"/>
</dbReference>
<dbReference type="SUPFAM" id="SSF46689">
    <property type="entry name" value="Homeodomain-like"/>
    <property type="match status" value="1"/>
</dbReference>
<evidence type="ECO:0000256" key="3">
    <source>
        <dbReference type="ARBA" id="ARBA00023163"/>
    </source>
</evidence>
<organism evidence="7 8">
    <name type="scientific">Arthrobacter sunyaminii</name>
    <dbReference type="NCBI Taxonomy" id="2816859"/>
    <lineage>
        <taxon>Bacteria</taxon>
        <taxon>Bacillati</taxon>
        <taxon>Actinomycetota</taxon>
        <taxon>Actinomycetes</taxon>
        <taxon>Micrococcales</taxon>
        <taxon>Micrococcaceae</taxon>
        <taxon>Arthrobacter</taxon>
    </lineage>
</organism>
<accession>A0A975XME5</accession>
<protein>
    <submittedName>
        <fullName evidence="7">TetR/AcrR family transcriptional regulator</fullName>
    </submittedName>
</protein>
<evidence type="ECO:0000256" key="5">
    <source>
        <dbReference type="SAM" id="MobiDB-lite"/>
    </source>
</evidence>
<reference evidence="7" key="1">
    <citation type="submission" date="2021-06" db="EMBL/GenBank/DDBJ databases">
        <title>Novel species in genus Arthrobacter.</title>
        <authorList>
            <person name="Zhang G."/>
        </authorList>
    </citation>
    <scope>NUCLEOTIDE SEQUENCE</scope>
    <source>
        <strain evidence="7">Zg-ZUI122</strain>
    </source>
</reference>
<proteinExistence type="predicted"/>
<dbReference type="EMBL" id="CP076456">
    <property type="protein sequence ID" value="QWQ37643.1"/>
    <property type="molecule type" value="Genomic_DNA"/>
</dbReference>
<dbReference type="KEGG" id="asun:KG104_08000"/>
<gene>
    <name evidence="7" type="ORF">KG104_08000</name>
</gene>
<sequence length="209" mass="23217">MESASENRSGADGGSAGTPPRGLRERKKAQVQAQLVTTAWELFAEHGFAAVTVDQIVEAAGVSRSSFFRYFDTKDAALFHNTRLALDNMEADFEFRSRSTPPRQALHQSLRQAATDYEPRRSEYRTLRRLMREDRVLRASAAAYNQSLLAEMTSTYLRQLGQGDELAARVEVAVMWAAATVALESWVRADGEDLLPLTVRALAALHQDA</sequence>
<dbReference type="PANTHER" id="PTHR30055:SF238">
    <property type="entry name" value="MYCOFACTOCIN BIOSYNTHESIS TRANSCRIPTIONAL REGULATOR MFTR-RELATED"/>
    <property type="match status" value="1"/>
</dbReference>
<dbReference type="PRINTS" id="PR00455">
    <property type="entry name" value="HTHTETR"/>
</dbReference>
<feature type="region of interest" description="Disordered" evidence="5">
    <location>
        <begin position="1"/>
        <end position="28"/>
    </location>
</feature>